<organism evidence="2 3">
    <name type="scientific">Frondihabitans sucicola</name>
    <dbReference type="NCBI Taxonomy" id="1268041"/>
    <lineage>
        <taxon>Bacteria</taxon>
        <taxon>Bacillati</taxon>
        <taxon>Actinomycetota</taxon>
        <taxon>Actinomycetes</taxon>
        <taxon>Micrococcales</taxon>
        <taxon>Microbacteriaceae</taxon>
        <taxon>Frondihabitans</taxon>
    </lineage>
</organism>
<proteinExistence type="predicted"/>
<feature type="region of interest" description="Disordered" evidence="1">
    <location>
        <begin position="238"/>
        <end position="298"/>
    </location>
</feature>
<evidence type="ECO:0000313" key="3">
    <source>
        <dbReference type="Proteomes" id="UP001321486"/>
    </source>
</evidence>
<accession>A0ABN6Y4F1</accession>
<name>A0ABN6Y4F1_9MICO</name>
<evidence type="ECO:0000256" key="1">
    <source>
        <dbReference type="SAM" id="MobiDB-lite"/>
    </source>
</evidence>
<protein>
    <submittedName>
        <fullName evidence="2">Uncharacterized protein</fullName>
    </submittedName>
</protein>
<dbReference type="EMBL" id="AP027732">
    <property type="protein sequence ID" value="BDZ50808.1"/>
    <property type="molecule type" value="Genomic_DNA"/>
</dbReference>
<sequence length="401" mass="41450">MGVLLPRLTTSTARQWLEMRRVITAGESVTLLVPILLALLHVERRRLDPRLALTCAIGLDDILFDERGAAVVTGVRLVPAEGHGSTPTATAVARRVVGEVLAKTVGGGSAARAHLTALCGRDAEIDELLEVLFELDEPAPLEAPLEAPLGDVDDQPHRPVPEAAAAHLRPGPSPDLLDGLVPWLAPARAAAGRLVSSSPRAAAAVRSLREVRARVWATAGILTVSGIVGLTVLTGPEASGEGDAAPAVAPSPGQTSEAASLPQPTPSPSPGSPPKSSPTGDVRGESVPSALPTHDTASLLTGDDADAAAAELLQLRAACLAALDRSCLEAVEQPGSPVLALDLAAIDDPARLDERPVDLRIDAVVNRLGGAVLYRARGPDDEPASVLVTRTEAGWRLRTIP</sequence>
<gene>
    <name evidence="2" type="ORF">GCM10025867_30490</name>
</gene>
<keyword evidence="3" id="KW-1185">Reference proteome</keyword>
<dbReference type="Proteomes" id="UP001321486">
    <property type="component" value="Chromosome"/>
</dbReference>
<evidence type="ECO:0000313" key="2">
    <source>
        <dbReference type="EMBL" id="BDZ50808.1"/>
    </source>
</evidence>
<reference evidence="3" key="1">
    <citation type="journal article" date="2019" name="Int. J. Syst. Evol. Microbiol.">
        <title>The Global Catalogue of Microorganisms (GCM) 10K type strain sequencing project: providing services to taxonomists for standard genome sequencing and annotation.</title>
        <authorList>
            <consortium name="The Broad Institute Genomics Platform"/>
            <consortium name="The Broad Institute Genome Sequencing Center for Infectious Disease"/>
            <person name="Wu L."/>
            <person name="Ma J."/>
        </authorList>
    </citation>
    <scope>NUCLEOTIDE SEQUENCE [LARGE SCALE GENOMIC DNA]</scope>
    <source>
        <strain evidence="3">NBRC 108728</strain>
    </source>
</reference>
<feature type="compositionally biased region" description="Pro residues" evidence="1">
    <location>
        <begin position="263"/>
        <end position="276"/>
    </location>
</feature>